<dbReference type="SUPFAM" id="SSF52075">
    <property type="entry name" value="Outer arm dynein light chain 1"/>
    <property type="match status" value="1"/>
</dbReference>
<evidence type="ECO:0000256" key="3">
    <source>
        <dbReference type="SAM" id="MobiDB-lite"/>
    </source>
</evidence>
<dbReference type="InterPro" id="IPR050216">
    <property type="entry name" value="LRR_domain-containing"/>
</dbReference>
<keyword evidence="1" id="KW-0433">Leucine-rich repeat</keyword>
<dbReference type="AlphaFoldDB" id="A0A0C2X556"/>
<dbReference type="InterPro" id="IPR003591">
    <property type="entry name" value="Leu-rich_rpt_typical-subtyp"/>
</dbReference>
<dbReference type="PANTHER" id="PTHR48051:SF1">
    <property type="entry name" value="RAS SUPPRESSOR PROTEIN 1"/>
    <property type="match status" value="1"/>
</dbReference>
<dbReference type="PANTHER" id="PTHR48051">
    <property type="match status" value="1"/>
</dbReference>
<evidence type="ECO:0000256" key="1">
    <source>
        <dbReference type="ARBA" id="ARBA00022614"/>
    </source>
</evidence>
<dbReference type="STRING" id="946122.A0A0C2X556"/>
<keyword evidence="2" id="KW-0677">Repeat</keyword>
<dbReference type="OrthoDB" id="660555at2759"/>
<sequence>MFPHHPPRSPLSSPPSSPPSCIDSSPPQSPPLAPVISDDYDMEEYPAPPQFLVDPLAASVKAILSPPQYERRAPGIQKTSKRARVEPATQLGSCKKMKYHYRANDNLPSSQYASGPGSLKFENRDNTIVNDTTRSEEASIWEDACTRVFDGHGTIDLCDCGLTRIPRKFIEDLGKIYILPDTRDDFHVGSTSPPQHTSRTFMRSLTAPADVEVPGSYLLQSDIRRMSRTSAGRVRTVAEFPLGIPKGQIALLLANNRITSLPKELFALEKLTILSIRSNRVTYLPPEIKYLTNLHTLNVANNQLRYLPCEMLEMSLEKLHVHPNPWLQPSALGVPLAERPLSEPIHPLPRVIPLVEVCLRRLLSPTSDQENETLLASHFELPLPDWFHKALPERLRMAIEACVPGSFYRSPVEKNVRAHEESVTGLGHCPCSQHPGKGSSVFVVHAEERFTWETRVGNVEVGERVAIKWRGCSWGCLDFLEGASENREVSAESDAVQMMDISSALDFD</sequence>
<dbReference type="GO" id="GO:0005737">
    <property type="term" value="C:cytoplasm"/>
    <property type="evidence" value="ECO:0007669"/>
    <property type="project" value="TreeGrafter"/>
</dbReference>
<dbReference type="Proteomes" id="UP000054549">
    <property type="component" value="Unassembled WGS sequence"/>
</dbReference>
<feature type="compositionally biased region" description="Pro residues" evidence="3">
    <location>
        <begin position="8"/>
        <end position="18"/>
    </location>
</feature>
<accession>A0A0C2X556</accession>
<keyword evidence="5" id="KW-1185">Reference proteome</keyword>
<dbReference type="InParanoid" id="A0A0C2X556"/>
<protein>
    <submittedName>
        <fullName evidence="4">Uncharacterized protein</fullName>
    </submittedName>
</protein>
<evidence type="ECO:0000313" key="4">
    <source>
        <dbReference type="EMBL" id="KIL69402.1"/>
    </source>
</evidence>
<dbReference type="InterPro" id="IPR001611">
    <property type="entry name" value="Leu-rich_rpt"/>
</dbReference>
<proteinExistence type="predicted"/>
<evidence type="ECO:0000313" key="5">
    <source>
        <dbReference type="Proteomes" id="UP000054549"/>
    </source>
</evidence>
<organism evidence="4 5">
    <name type="scientific">Amanita muscaria (strain Koide BX008)</name>
    <dbReference type="NCBI Taxonomy" id="946122"/>
    <lineage>
        <taxon>Eukaryota</taxon>
        <taxon>Fungi</taxon>
        <taxon>Dikarya</taxon>
        <taxon>Basidiomycota</taxon>
        <taxon>Agaricomycotina</taxon>
        <taxon>Agaricomycetes</taxon>
        <taxon>Agaricomycetidae</taxon>
        <taxon>Agaricales</taxon>
        <taxon>Pluteineae</taxon>
        <taxon>Amanitaceae</taxon>
        <taxon>Amanita</taxon>
    </lineage>
</organism>
<evidence type="ECO:0000256" key="2">
    <source>
        <dbReference type="ARBA" id="ARBA00022737"/>
    </source>
</evidence>
<dbReference type="InterPro" id="IPR032675">
    <property type="entry name" value="LRR_dom_sf"/>
</dbReference>
<dbReference type="Pfam" id="PF13855">
    <property type="entry name" value="LRR_8"/>
    <property type="match status" value="1"/>
</dbReference>
<dbReference type="EMBL" id="KN818226">
    <property type="protein sequence ID" value="KIL69402.1"/>
    <property type="molecule type" value="Genomic_DNA"/>
</dbReference>
<dbReference type="Gene3D" id="3.80.10.10">
    <property type="entry name" value="Ribonuclease Inhibitor"/>
    <property type="match status" value="1"/>
</dbReference>
<feature type="region of interest" description="Disordered" evidence="3">
    <location>
        <begin position="1"/>
        <end position="47"/>
    </location>
</feature>
<reference evidence="4 5" key="1">
    <citation type="submission" date="2014-04" db="EMBL/GenBank/DDBJ databases">
        <title>Evolutionary Origins and Diversification of the Mycorrhizal Mutualists.</title>
        <authorList>
            <consortium name="DOE Joint Genome Institute"/>
            <consortium name="Mycorrhizal Genomics Consortium"/>
            <person name="Kohler A."/>
            <person name="Kuo A."/>
            <person name="Nagy L.G."/>
            <person name="Floudas D."/>
            <person name="Copeland A."/>
            <person name="Barry K.W."/>
            <person name="Cichocki N."/>
            <person name="Veneault-Fourrey C."/>
            <person name="LaButti K."/>
            <person name="Lindquist E.A."/>
            <person name="Lipzen A."/>
            <person name="Lundell T."/>
            <person name="Morin E."/>
            <person name="Murat C."/>
            <person name="Riley R."/>
            <person name="Ohm R."/>
            <person name="Sun H."/>
            <person name="Tunlid A."/>
            <person name="Henrissat B."/>
            <person name="Grigoriev I.V."/>
            <person name="Hibbett D.S."/>
            <person name="Martin F."/>
        </authorList>
    </citation>
    <scope>NUCLEOTIDE SEQUENCE [LARGE SCALE GENOMIC DNA]</scope>
    <source>
        <strain evidence="4 5">Koide BX008</strain>
    </source>
</reference>
<gene>
    <name evidence="4" type="ORF">M378DRAFT_8056</name>
</gene>
<name>A0A0C2X556_AMAMK</name>
<dbReference type="SMART" id="SM00369">
    <property type="entry name" value="LRR_TYP"/>
    <property type="match status" value="2"/>
</dbReference>
<dbReference type="HOGENOM" id="CLU_023474_0_0_1"/>